<dbReference type="InterPro" id="IPR013424">
    <property type="entry name" value="Ice-binding_C"/>
</dbReference>
<organism evidence="2 3">
    <name type="scientific">Dulcicalothrix desertica PCC 7102</name>
    <dbReference type="NCBI Taxonomy" id="232991"/>
    <lineage>
        <taxon>Bacteria</taxon>
        <taxon>Bacillati</taxon>
        <taxon>Cyanobacteriota</taxon>
        <taxon>Cyanophyceae</taxon>
        <taxon>Nostocales</taxon>
        <taxon>Calotrichaceae</taxon>
        <taxon>Dulcicalothrix</taxon>
    </lineage>
</organism>
<evidence type="ECO:0000313" key="2">
    <source>
        <dbReference type="EMBL" id="RUT02116.1"/>
    </source>
</evidence>
<dbReference type="AlphaFoldDB" id="A0A433V7M4"/>
<gene>
    <name evidence="2" type="ORF">DSM106972_061910</name>
</gene>
<feature type="domain" description="Ice-binding protein C-terminal" evidence="1">
    <location>
        <begin position="246"/>
        <end position="270"/>
    </location>
</feature>
<evidence type="ECO:0000259" key="1">
    <source>
        <dbReference type="Pfam" id="PF07589"/>
    </source>
</evidence>
<dbReference type="Proteomes" id="UP000271624">
    <property type="component" value="Unassembled WGS sequence"/>
</dbReference>
<dbReference type="OrthoDB" id="9816455at2"/>
<evidence type="ECO:0000313" key="3">
    <source>
        <dbReference type="Proteomes" id="UP000271624"/>
    </source>
</evidence>
<name>A0A433V7M4_9CYAN</name>
<dbReference type="Pfam" id="PF07589">
    <property type="entry name" value="PEP-CTERM"/>
    <property type="match status" value="1"/>
</dbReference>
<dbReference type="RefSeq" id="WP_127084396.1">
    <property type="nucleotide sequence ID" value="NZ_RSCL01000017.1"/>
</dbReference>
<protein>
    <recommendedName>
        <fullName evidence="1">Ice-binding protein C-terminal domain-containing protein</fullName>
    </recommendedName>
</protein>
<reference evidence="2" key="1">
    <citation type="submission" date="2018-12" db="EMBL/GenBank/DDBJ databases">
        <authorList>
            <person name="Will S."/>
            <person name="Neumann-Schaal M."/>
            <person name="Henke P."/>
        </authorList>
    </citation>
    <scope>NUCLEOTIDE SEQUENCE</scope>
    <source>
        <strain evidence="2">PCC 7102</strain>
    </source>
</reference>
<reference evidence="2" key="2">
    <citation type="journal article" date="2019" name="Genome Biol. Evol.">
        <title>Day and night: Metabolic profiles and evolutionary relationships of six axenic non-marine cyanobacteria.</title>
        <authorList>
            <person name="Will S.E."/>
            <person name="Henke P."/>
            <person name="Boedeker C."/>
            <person name="Huang S."/>
            <person name="Brinkmann H."/>
            <person name="Rohde M."/>
            <person name="Jarek M."/>
            <person name="Friedl T."/>
            <person name="Seufert S."/>
            <person name="Schumacher M."/>
            <person name="Overmann J."/>
            <person name="Neumann-Schaal M."/>
            <person name="Petersen J."/>
        </authorList>
    </citation>
    <scope>NUCLEOTIDE SEQUENCE [LARGE SCALE GENOMIC DNA]</scope>
    <source>
        <strain evidence="2">PCC 7102</strain>
    </source>
</reference>
<sequence>MSKLFKSLVAGTVLSVGLAIGSAGEAKAVSLTGSATITADNHYGFFYGDKDGNSLNFVGRNELGAKGSEGTYNWSRPESWKFNVDSQDYLYMVVWDDQSVDETWLGEFNFSTGQSGVSKNLLSKATDWEYMISKSANPFSLRNTVKIEDRDKGFLAAGDRFEGNVPKNGELAQEIQTGNWIGAINRGANIRSTGPWGQIAGINQNAQFLNVTTADRQQRGTSKNTNYTIFRTRSTVGELSGLPPKSVPEPTTAFGLAALGLIGVTSLKKRKVKLG</sequence>
<comment type="caution">
    <text evidence="2">The sequence shown here is derived from an EMBL/GenBank/DDBJ whole genome shotgun (WGS) entry which is preliminary data.</text>
</comment>
<dbReference type="NCBIfam" id="TIGR02595">
    <property type="entry name" value="PEP_CTERM"/>
    <property type="match status" value="1"/>
</dbReference>
<proteinExistence type="predicted"/>
<dbReference type="EMBL" id="RSCL01000017">
    <property type="protein sequence ID" value="RUT02116.1"/>
    <property type="molecule type" value="Genomic_DNA"/>
</dbReference>
<keyword evidence="3" id="KW-1185">Reference proteome</keyword>
<accession>A0A433V7M4</accession>